<proteinExistence type="inferred from homology"/>
<keyword evidence="2" id="KW-0488">Methylation</keyword>
<dbReference type="EMBL" id="CDSF01000046">
    <property type="protein sequence ID" value="CEO95956.1"/>
    <property type="molecule type" value="Genomic_DNA"/>
</dbReference>
<dbReference type="STRING" id="37360.A0A0G4IL28"/>
<dbReference type="PANTHER" id="PTHR43804">
    <property type="entry name" value="LD18447P"/>
    <property type="match status" value="1"/>
</dbReference>
<organism evidence="6 7">
    <name type="scientific">Plasmodiophora brassicae</name>
    <name type="common">Clubroot disease agent</name>
    <dbReference type="NCBI Taxonomy" id="37360"/>
    <lineage>
        <taxon>Eukaryota</taxon>
        <taxon>Sar</taxon>
        <taxon>Rhizaria</taxon>
        <taxon>Endomyxa</taxon>
        <taxon>Phytomyxea</taxon>
        <taxon>Plasmodiophorida</taxon>
        <taxon>Plasmodiophoridae</taxon>
        <taxon>Plasmodiophora</taxon>
    </lineage>
</organism>
<name>A0A0G4IL28_PLABS</name>
<feature type="region of interest" description="Disordered" evidence="4">
    <location>
        <begin position="286"/>
        <end position="311"/>
    </location>
</feature>
<dbReference type="SMART" id="SM00937">
    <property type="entry name" value="PCRF"/>
    <property type="match status" value="1"/>
</dbReference>
<feature type="domain" description="Prokaryotic-type class I peptide chain release factors" evidence="5">
    <location>
        <begin position="229"/>
        <end position="245"/>
    </location>
</feature>
<dbReference type="OMA" id="DHRVGFK"/>
<dbReference type="FunFam" id="3.30.70.1660:FF:000002">
    <property type="entry name" value="Peptide chain release factor 1"/>
    <property type="match status" value="1"/>
</dbReference>
<evidence type="ECO:0000256" key="4">
    <source>
        <dbReference type="SAM" id="MobiDB-lite"/>
    </source>
</evidence>
<dbReference type="Proteomes" id="UP000039324">
    <property type="component" value="Unassembled WGS sequence"/>
</dbReference>
<dbReference type="InterPro" id="IPR050057">
    <property type="entry name" value="Prokaryotic/Mito_RF"/>
</dbReference>
<dbReference type="Pfam" id="PF00472">
    <property type="entry name" value="RF-1"/>
    <property type="match status" value="1"/>
</dbReference>
<dbReference type="SUPFAM" id="SSF75620">
    <property type="entry name" value="Release factor"/>
    <property type="match status" value="1"/>
</dbReference>
<keyword evidence="3" id="KW-0648">Protein biosynthesis</keyword>
<dbReference type="InterPro" id="IPR045853">
    <property type="entry name" value="Pep_chain_release_fac_I_sf"/>
</dbReference>
<dbReference type="Gene3D" id="6.10.140.1950">
    <property type="match status" value="1"/>
</dbReference>
<reference evidence="6 7" key="1">
    <citation type="submission" date="2015-02" db="EMBL/GenBank/DDBJ databases">
        <authorList>
            <person name="Chooi Y.-H."/>
        </authorList>
    </citation>
    <scope>NUCLEOTIDE SEQUENCE [LARGE SCALE GENOMIC DNA]</scope>
    <source>
        <strain evidence="6">E3</strain>
    </source>
</reference>
<dbReference type="Pfam" id="PF03462">
    <property type="entry name" value="PCRF"/>
    <property type="match status" value="1"/>
</dbReference>
<evidence type="ECO:0000313" key="6">
    <source>
        <dbReference type="EMBL" id="CEO95956.1"/>
    </source>
</evidence>
<evidence type="ECO:0000256" key="3">
    <source>
        <dbReference type="ARBA" id="ARBA00022917"/>
    </source>
</evidence>
<dbReference type="FunFam" id="3.30.160.20:FF:000004">
    <property type="entry name" value="Peptide chain release factor 1"/>
    <property type="match status" value="1"/>
</dbReference>
<dbReference type="AlphaFoldDB" id="A0A0G4IL28"/>
<evidence type="ECO:0000256" key="1">
    <source>
        <dbReference type="ARBA" id="ARBA00010835"/>
    </source>
</evidence>
<protein>
    <recommendedName>
        <fullName evidence="5">Prokaryotic-type class I peptide chain release factors domain-containing protein</fullName>
    </recommendedName>
</protein>
<accession>A0A0G4IL28</accession>
<evidence type="ECO:0000259" key="5">
    <source>
        <dbReference type="PROSITE" id="PS00745"/>
    </source>
</evidence>
<dbReference type="PROSITE" id="PS00745">
    <property type="entry name" value="RF_PROK_I"/>
    <property type="match status" value="1"/>
</dbReference>
<evidence type="ECO:0000256" key="2">
    <source>
        <dbReference type="ARBA" id="ARBA00022481"/>
    </source>
</evidence>
<dbReference type="NCBIfam" id="NF001859">
    <property type="entry name" value="PRK00591.1"/>
    <property type="match status" value="1"/>
</dbReference>
<comment type="similarity">
    <text evidence="1">Belongs to the prokaryotic/mitochondrial release factor family.</text>
</comment>
<dbReference type="InterPro" id="IPR000352">
    <property type="entry name" value="Pep_chain_release_fac_I"/>
</dbReference>
<dbReference type="InterPro" id="IPR005139">
    <property type="entry name" value="PCRF"/>
</dbReference>
<dbReference type="GO" id="GO:0005737">
    <property type="term" value="C:cytoplasm"/>
    <property type="evidence" value="ECO:0007669"/>
    <property type="project" value="UniProtKB-ARBA"/>
</dbReference>
<dbReference type="Gene3D" id="3.30.160.20">
    <property type="match status" value="1"/>
</dbReference>
<dbReference type="Gene3D" id="3.30.70.1660">
    <property type="match status" value="1"/>
</dbReference>
<dbReference type="GO" id="GO:0003747">
    <property type="term" value="F:translation release factor activity"/>
    <property type="evidence" value="ECO:0007669"/>
    <property type="project" value="InterPro"/>
</dbReference>
<gene>
    <name evidence="6" type="ORF">PBRA_004646</name>
</gene>
<dbReference type="PANTHER" id="PTHR43804:SF7">
    <property type="entry name" value="LD18447P"/>
    <property type="match status" value="1"/>
</dbReference>
<dbReference type="OrthoDB" id="2019491at2759"/>
<evidence type="ECO:0000313" key="7">
    <source>
        <dbReference type="Proteomes" id="UP000039324"/>
    </source>
</evidence>
<keyword evidence="7" id="KW-1185">Reference proteome</keyword>
<sequence>MLAGRLWRRYMSTCDLVRQLSFRFADMQTAAGTTSTEVLKRLSPAAKAFKDINRIHEEITDLELMLKKESESDNELAELVNDEIAAKREELQSMHKEALDCLVPVDADDSRSAILEVRAGTGGDEAALFAEEVFRMYEKYAAIKGWRFSVLESSASDAGGFKEGSASITGCGVFGDLKYESGVHRVQRIPVTENGGRVHTSAMSVAILPEAGAIDCKILDSDLRIDVYRSKGCGGQSVNTTDSAVRIVHIPTGVSVCMQDERSQHKNKAKAMKVLASRLYSQQKEAALETQRRQRNSQMGSGNRHERIRTYNFPQGRITDHRIKVTKFGIEDMMNGTLLTEFIDELRAMDREEQLEHLVREATKI</sequence>